<gene>
    <name evidence="6" type="ordered locus">Deba_1259</name>
</gene>
<evidence type="ECO:0000256" key="3">
    <source>
        <dbReference type="ARBA" id="ARBA00023125"/>
    </source>
</evidence>
<evidence type="ECO:0000259" key="5">
    <source>
        <dbReference type="PROSITE" id="PS50931"/>
    </source>
</evidence>
<dbReference type="PRINTS" id="PR00039">
    <property type="entry name" value="HTHLYSR"/>
</dbReference>
<evidence type="ECO:0000256" key="2">
    <source>
        <dbReference type="ARBA" id="ARBA00023015"/>
    </source>
</evidence>
<keyword evidence="7" id="KW-1185">Reference proteome</keyword>
<dbReference type="PANTHER" id="PTHR30419:SF30">
    <property type="entry name" value="LYSR FAMILY TRANSCRIPTIONAL REGULATOR"/>
    <property type="match status" value="1"/>
</dbReference>
<reference evidence="6 7" key="1">
    <citation type="journal article" date="2010" name="Stand. Genomic Sci.">
        <title>Complete genome sequence of Desulfarculus baarsii type strain (2st14).</title>
        <authorList>
            <person name="Sun H."/>
            <person name="Spring S."/>
            <person name="Lapidus A."/>
            <person name="Davenport K."/>
            <person name="Del Rio T.G."/>
            <person name="Tice H."/>
            <person name="Nolan M."/>
            <person name="Copeland A."/>
            <person name="Cheng J.F."/>
            <person name="Lucas S."/>
            <person name="Tapia R."/>
            <person name="Goodwin L."/>
            <person name="Pitluck S."/>
            <person name="Ivanova N."/>
            <person name="Pagani I."/>
            <person name="Mavromatis K."/>
            <person name="Ovchinnikova G."/>
            <person name="Pati A."/>
            <person name="Chen A."/>
            <person name="Palaniappan K."/>
            <person name="Hauser L."/>
            <person name="Chang Y.J."/>
            <person name="Jeffries C.D."/>
            <person name="Detter J.C."/>
            <person name="Han C."/>
            <person name="Rohde M."/>
            <person name="Brambilla E."/>
            <person name="Goker M."/>
            <person name="Woyke T."/>
            <person name="Bristow J."/>
            <person name="Eisen J.A."/>
            <person name="Markowitz V."/>
            <person name="Hugenholtz P."/>
            <person name="Kyrpides N.C."/>
            <person name="Klenk H.P."/>
            <person name="Land M."/>
        </authorList>
    </citation>
    <scope>NUCLEOTIDE SEQUENCE [LARGE SCALE GENOMIC DNA]</scope>
    <source>
        <strain evidence="7">ATCC 33931 / DSM 2075 / LMG 7858 / VKM B-1802 / 2st14</strain>
    </source>
</reference>
<dbReference type="eggNOG" id="COG0583">
    <property type="taxonomic scope" value="Bacteria"/>
</dbReference>
<dbReference type="SUPFAM" id="SSF46785">
    <property type="entry name" value="Winged helix' DNA-binding domain"/>
    <property type="match status" value="1"/>
</dbReference>
<dbReference type="Proteomes" id="UP000009047">
    <property type="component" value="Chromosome"/>
</dbReference>
<dbReference type="GO" id="GO:0003677">
    <property type="term" value="F:DNA binding"/>
    <property type="evidence" value="ECO:0007669"/>
    <property type="project" value="UniProtKB-KW"/>
</dbReference>
<keyword evidence="4" id="KW-0804">Transcription</keyword>
<proteinExistence type="inferred from homology"/>
<dbReference type="GO" id="GO:0005829">
    <property type="term" value="C:cytosol"/>
    <property type="evidence" value="ECO:0007669"/>
    <property type="project" value="TreeGrafter"/>
</dbReference>
<dbReference type="HOGENOM" id="CLU_039613_6_0_7"/>
<accession>E1QG17</accession>
<dbReference type="Gene3D" id="1.10.10.10">
    <property type="entry name" value="Winged helix-like DNA-binding domain superfamily/Winged helix DNA-binding domain"/>
    <property type="match status" value="1"/>
</dbReference>
<dbReference type="KEGG" id="dbr:Deba_1259"/>
<keyword evidence="3" id="KW-0238">DNA-binding</keyword>
<evidence type="ECO:0000256" key="4">
    <source>
        <dbReference type="ARBA" id="ARBA00023163"/>
    </source>
</evidence>
<dbReference type="InterPro" id="IPR036388">
    <property type="entry name" value="WH-like_DNA-bd_sf"/>
</dbReference>
<dbReference type="PANTHER" id="PTHR30419">
    <property type="entry name" value="HTH-TYPE TRANSCRIPTIONAL REGULATOR YBHD"/>
    <property type="match status" value="1"/>
</dbReference>
<sequence>MIDVRQLSHAAALAKFGNYRRAAQALFITQPALTKSIQNLERELDVRLFERRADGVTPTEFGAAIVAAAARILPQIDDIENEMELLKGLGKGRLNVGCDPFFAEVYMAPALGSLLARHPSLRIRAEVIAWDVILELLLERKLDVVIGVPTENLDPSLSFIKIDGFPEITYFCRPGHPLLGRGPIAPRELAPFPTVGIKTHPWWLKWFAESIDEAVESEAVTHRHFVQCDNLSVIMTIVKSSDAISGAASGVVEKDIVAGRLRRLPLILPPYPPLSFGLAYLRERIMAPAARALIDELVALAQSLGWAVDAPGSRP</sequence>
<dbReference type="Gene3D" id="3.40.190.290">
    <property type="match status" value="1"/>
</dbReference>
<organism evidence="6 7">
    <name type="scientific">Desulfarculus baarsii (strain ATCC 33931 / DSM 2075 / LMG 7858 / VKM B-1802 / 2st14)</name>
    <dbReference type="NCBI Taxonomy" id="644282"/>
    <lineage>
        <taxon>Bacteria</taxon>
        <taxon>Pseudomonadati</taxon>
        <taxon>Thermodesulfobacteriota</taxon>
        <taxon>Desulfarculia</taxon>
        <taxon>Desulfarculales</taxon>
        <taxon>Desulfarculaceae</taxon>
        <taxon>Desulfarculus</taxon>
    </lineage>
</organism>
<protein>
    <submittedName>
        <fullName evidence="6">Transcriptional regulator, LysR family</fullName>
    </submittedName>
</protein>
<dbReference type="Pfam" id="PF03466">
    <property type="entry name" value="LysR_substrate"/>
    <property type="match status" value="1"/>
</dbReference>
<dbReference type="InterPro" id="IPR000847">
    <property type="entry name" value="LysR_HTH_N"/>
</dbReference>
<name>E1QG17_DESB2</name>
<dbReference type="Pfam" id="PF00126">
    <property type="entry name" value="HTH_1"/>
    <property type="match status" value="1"/>
</dbReference>
<dbReference type="InterPro" id="IPR005119">
    <property type="entry name" value="LysR_subst-bd"/>
</dbReference>
<dbReference type="InterPro" id="IPR050950">
    <property type="entry name" value="HTH-type_LysR_regulators"/>
</dbReference>
<dbReference type="STRING" id="644282.Deba_1259"/>
<keyword evidence="2" id="KW-0805">Transcription regulation</keyword>
<dbReference type="RefSeq" id="WP_013258081.1">
    <property type="nucleotide sequence ID" value="NC_014365.1"/>
</dbReference>
<dbReference type="PROSITE" id="PS50931">
    <property type="entry name" value="HTH_LYSR"/>
    <property type="match status" value="1"/>
</dbReference>
<dbReference type="AlphaFoldDB" id="E1QG17"/>
<evidence type="ECO:0000313" key="7">
    <source>
        <dbReference type="Proteomes" id="UP000009047"/>
    </source>
</evidence>
<evidence type="ECO:0000256" key="1">
    <source>
        <dbReference type="ARBA" id="ARBA00009437"/>
    </source>
</evidence>
<feature type="domain" description="HTH lysR-type" evidence="5">
    <location>
        <begin position="2"/>
        <end position="59"/>
    </location>
</feature>
<evidence type="ECO:0000313" key="6">
    <source>
        <dbReference type="EMBL" id="ADK84627.1"/>
    </source>
</evidence>
<dbReference type="SUPFAM" id="SSF53850">
    <property type="entry name" value="Periplasmic binding protein-like II"/>
    <property type="match status" value="1"/>
</dbReference>
<dbReference type="EMBL" id="CP002085">
    <property type="protein sequence ID" value="ADK84627.1"/>
    <property type="molecule type" value="Genomic_DNA"/>
</dbReference>
<dbReference type="InterPro" id="IPR036390">
    <property type="entry name" value="WH_DNA-bd_sf"/>
</dbReference>
<dbReference type="GO" id="GO:0003700">
    <property type="term" value="F:DNA-binding transcription factor activity"/>
    <property type="evidence" value="ECO:0007669"/>
    <property type="project" value="InterPro"/>
</dbReference>
<comment type="similarity">
    <text evidence="1">Belongs to the LysR transcriptional regulatory family.</text>
</comment>